<accession>A0A2P1EMR0</accession>
<keyword evidence="2" id="KW-1185">Reference proteome</keyword>
<gene>
    <name evidence="1" type="ORF">mc_776</name>
</gene>
<name>A0A2P1EMR0_9VIRU</name>
<evidence type="ECO:0000313" key="2">
    <source>
        <dbReference type="Proteomes" id="UP000289600"/>
    </source>
</evidence>
<proteinExistence type="predicted"/>
<dbReference type="EMBL" id="MG807320">
    <property type="protein sequence ID" value="AVL95163.1"/>
    <property type="molecule type" value="Genomic_DNA"/>
</dbReference>
<protein>
    <submittedName>
        <fullName evidence="1">Uncharacterized protein</fullName>
    </submittedName>
</protein>
<organism evidence="1 2">
    <name type="scientific">Moumouvirus australiensis</name>
    <dbReference type="NCBI Taxonomy" id="2109587"/>
    <lineage>
        <taxon>Viruses</taxon>
        <taxon>Varidnaviria</taxon>
        <taxon>Bamfordvirae</taxon>
        <taxon>Nucleocytoviricota</taxon>
        <taxon>Megaviricetes</taxon>
        <taxon>Imitervirales</taxon>
        <taxon>Mimiviridae</taxon>
        <taxon>Megamimivirinae</taxon>
        <taxon>Moumouvirus</taxon>
        <taxon>Moumouvirus australiense</taxon>
    </lineage>
</organism>
<dbReference type="Proteomes" id="UP000289600">
    <property type="component" value="Segment"/>
</dbReference>
<sequence>MYNINTVTENNTYHINNALNMINKINSRTQNLNQVGGEKIQPQIITVILEPFLIYNGNEFTNSYLTGVKEIDKVIIERINKDFTDVKNMLKYVFAFSTNNATTLEHVSYKFQNGKIELQLRKNNNQPFTKSDYEKIKKEIEDGADGWMESDITIYEGPELKKTGYRFETDNPADFSVELGVSVIDILPHLKKN</sequence>
<evidence type="ECO:0000313" key="1">
    <source>
        <dbReference type="EMBL" id="AVL95163.1"/>
    </source>
</evidence>
<reference evidence="2" key="1">
    <citation type="submission" date="2018-01" db="EMBL/GenBank/DDBJ databases">
        <title>Testimony of 'menage a trois' revealed by the proteome of Megavirus virophage.</title>
        <authorList>
            <person name="Jeudy S."/>
            <person name="Bertaux L."/>
            <person name="Alempic J.-M."/>
            <person name="Lartigue A."/>
            <person name="Legendre M."/>
            <person name="Philippe N."/>
            <person name="Beucher L."/>
            <person name="Biondi E."/>
            <person name="Juul S."/>
            <person name="Turner D."/>
            <person name="Coute Y."/>
            <person name="Claverie J.-M."/>
            <person name="Abergel C."/>
        </authorList>
    </citation>
    <scope>NUCLEOTIDE SEQUENCE [LARGE SCALE GENOMIC DNA]</scope>
</reference>